<evidence type="ECO:0000313" key="2">
    <source>
        <dbReference type="EMBL" id="KAF2876430.1"/>
    </source>
</evidence>
<dbReference type="Pfam" id="PF01073">
    <property type="entry name" value="3Beta_HSD"/>
    <property type="match status" value="1"/>
</dbReference>
<dbReference type="InterPro" id="IPR036291">
    <property type="entry name" value="NAD(P)-bd_dom_sf"/>
</dbReference>
<accession>A0A7C8IKE6</accession>
<dbReference type="InterPro" id="IPR002225">
    <property type="entry name" value="3Beta_OHSteriod_DH/Estase"/>
</dbReference>
<gene>
    <name evidence="2" type="ORF">BDV95DRAFT_625675</name>
</gene>
<proteinExistence type="predicted"/>
<dbReference type="SUPFAM" id="SSF51735">
    <property type="entry name" value="NAD(P)-binding Rossmann-fold domains"/>
    <property type="match status" value="1"/>
</dbReference>
<dbReference type="Gene3D" id="3.40.50.720">
    <property type="entry name" value="NAD(P)-binding Rossmann-like Domain"/>
    <property type="match status" value="1"/>
</dbReference>
<reference evidence="2 3" key="1">
    <citation type="submission" date="2020-01" db="EMBL/GenBank/DDBJ databases">
        <authorList>
            <consortium name="DOE Joint Genome Institute"/>
            <person name="Haridas S."/>
            <person name="Albert R."/>
            <person name="Binder M."/>
            <person name="Bloem J."/>
            <person name="Labutti K."/>
            <person name="Salamov A."/>
            <person name="Andreopoulos B."/>
            <person name="Baker S.E."/>
            <person name="Barry K."/>
            <person name="Bills G."/>
            <person name="Bluhm B.H."/>
            <person name="Cannon C."/>
            <person name="Castanera R."/>
            <person name="Culley D.E."/>
            <person name="Daum C."/>
            <person name="Ezra D."/>
            <person name="Gonzalez J.B."/>
            <person name="Henrissat B."/>
            <person name="Kuo A."/>
            <person name="Liang C."/>
            <person name="Lipzen A."/>
            <person name="Lutzoni F."/>
            <person name="Magnuson J."/>
            <person name="Mondo S."/>
            <person name="Nolan M."/>
            <person name="Ohm R."/>
            <person name="Pangilinan J."/>
            <person name="Park H.-J.H."/>
            <person name="Ramirez L."/>
            <person name="Alfaro M."/>
            <person name="Sun H."/>
            <person name="Tritt A."/>
            <person name="Yoshinaga Y."/>
            <person name="Zwiers L.-H.L."/>
            <person name="Turgeon B.G."/>
            <person name="Goodwin S.B."/>
            <person name="Spatafora J.W."/>
            <person name="Crous P.W."/>
            <person name="Grigoriev I.V."/>
        </authorList>
    </citation>
    <scope>NUCLEOTIDE SEQUENCE [LARGE SCALE GENOMIC DNA]</scope>
    <source>
        <strain evidence="2 3">CBS 611.86</strain>
    </source>
</reference>
<keyword evidence="3" id="KW-1185">Reference proteome</keyword>
<dbReference type="EMBL" id="JAADJZ010000003">
    <property type="protein sequence ID" value="KAF2876430.1"/>
    <property type="molecule type" value="Genomic_DNA"/>
</dbReference>
<dbReference type="PANTHER" id="PTHR43000">
    <property type="entry name" value="DTDP-D-GLUCOSE 4,6-DEHYDRATASE-RELATED"/>
    <property type="match status" value="1"/>
</dbReference>
<organism evidence="2 3">
    <name type="scientific">Massariosphaeria phaeospora</name>
    <dbReference type="NCBI Taxonomy" id="100035"/>
    <lineage>
        <taxon>Eukaryota</taxon>
        <taxon>Fungi</taxon>
        <taxon>Dikarya</taxon>
        <taxon>Ascomycota</taxon>
        <taxon>Pezizomycotina</taxon>
        <taxon>Dothideomycetes</taxon>
        <taxon>Pleosporomycetidae</taxon>
        <taxon>Pleosporales</taxon>
        <taxon>Pleosporales incertae sedis</taxon>
        <taxon>Massariosphaeria</taxon>
    </lineage>
</organism>
<dbReference type="AlphaFoldDB" id="A0A7C8IKE6"/>
<evidence type="ECO:0000259" key="1">
    <source>
        <dbReference type="SMART" id="SM00822"/>
    </source>
</evidence>
<dbReference type="GO" id="GO:0006694">
    <property type="term" value="P:steroid biosynthetic process"/>
    <property type="evidence" value="ECO:0007669"/>
    <property type="project" value="InterPro"/>
</dbReference>
<dbReference type="Proteomes" id="UP000481861">
    <property type="component" value="Unassembled WGS sequence"/>
</dbReference>
<dbReference type="OrthoDB" id="10058185at2759"/>
<dbReference type="InterPro" id="IPR057326">
    <property type="entry name" value="KR_dom"/>
</dbReference>
<protein>
    <submittedName>
        <fullName evidence="2">C-3 sterol dehydrogenase/C-4 decarboxylase</fullName>
    </submittedName>
</protein>
<dbReference type="GO" id="GO:0016616">
    <property type="term" value="F:oxidoreductase activity, acting on the CH-OH group of donors, NAD or NADP as acceptor"/>
    <property type="evidence" value="ECO:0007669"/>
    <property type="project" value="InterPro"/>
</dbReference>
<dbReference type="SMART" id="SM00822">
    <property type="entry name" value="PKS_KR"/>
    <property type="match status" value="1"/>
</dbReference>
<feature type="domain" description="Ketoreductase" evidence="1">
    <location>
        <begin position="7"/>
        <end position="167"/>
    </location>
</feature>
<comment type="caution">
    <text evidence="2">The sequence shown here is derived from an EMBL/GenBank/DDBJ whole genome shotgun (WGS) entry which is preliminary data.</text>
</comment>
<evidence type="ECO:0000313" key="3">
    <source>
        <dbReference type="Proteomes" id="UP000481861"/>
    </source>
</evidence>
<name>A0A7C8IKE6_9PLEO</name>
<sequence>MENIKFDTVLVVGGFGFLGSHIVQRLLSGNHATKIVITSRNAQETDPRAQFYACDITSRDAVSALFEDLKPQVVIHTVSPPPRSKASGLRRVNVDGTNNLLYAAKSCPATRAFIYTSSDSAMHPAPFKAITEAEAILYTRAHSPNAYSLTKALADAAVLAANAADLRTATLRVPMIYGERDTGYLPQVVASIRAGQHMQQAGPNEKVFSVLYAESAAHAHILAAHALVTGSAGADGQAFFITDGEPMPFFDFYRKCCAAAGHAVRKEDVKVNPFWMVKAIASAGEWLYWVATLGTKTPKLRRDDIEVLDRGCWWNDEKARRVLGFENVLGMDEAVKRTMEWGMKEY</sequence>